<name>A0A9D1JKA9_9FIRM</name>
<evidence type="ECO:0000259" key="1">
    <source>
        <dbReference type="Pfam" id="PF00682"/>
    </source>
</evidence>
<gene>
    <name evidence="2" type="ORF">IAB44_06465</name>
</gene>
<feature type="domain" description="Pyruvate carboxyltransferase" evidence="1">
    <location>
        <begin position="3"/>
        <end position="252"/>
    </location>
</feature>
<proteinExistence type="predicted"/>
<reference evidence="2" key="1">
    <citation type="submission" date="2020-10" db="EMBL/GenBank/DDBJ databases">
        <authorList>
            <person name="Gilroy R."/>
        </authorList>
    </citation>
    <scope>NUCLEOTIDE SEQUENCE</scope>
    <source>
        <strain evidence="2">CHK190-19873</strain>
    </source>
</reference>
<dbReference type="InterPro" id="IPR013785">
    <property type="entry name" value="Aldolase_TIM"/>
</dbReference>
<dbReference type="Gene3D" id="3.20.20.70">
    <property type="entry name" value="Aldolase class I"/>
    <property type="match status" value="1"/>
</dbReference>
<dbReference type="EMBL" id="DVIQ01000031">
    <property type="protein sequence ID" value="HIS31174.1"/>
    <property type="molecule type" value="Genomic_DNA"/>
</dbReference>
<dbReference type="Pfam" id="PF00682">
    <property type="entry name" value="HMGL-like"/>
    <property type="match status" value="1"/>
</dbReference>
<sequence length="525" mass="60401">MDKIRLLDCTLRDGGYINGWNFGYKTIKSMIARLAEAGTDIIEAGFLRNVPYDPDKTLFNSVREAKNVLPEEKKHSVFALMALHNQYSVEKLEENDGTVDIIRVTFHNYDMDEGLDFCHRVKEKGYRLFVNPINIMGYTDGQLLELFEKVNKLGPYGFSIVDTFGSMTKAELMRIYSLCEKNLDREMVFGLHLHENLALSFSLAQSYLELRRDARRSVLDASLNGMGRVPGNLSIELIMDFLNRNYQADYDIDYVLDAIEEHILPIKKTETWGYQTEYFLSAKYNLHRNYAEYFQGKGNLTTKEIKYLLRKIPEEKKSVFDEAFAEALYQSHENRKVSDEESLLKLKGIFGGRKTVLLAPGKSLLEYWPAVRAWIERENALVVTANFFFDEWREGYAFFSNGRRFQEYKSLWKNTGRVICTSNVAGAGEMADYVINYERLAVPRQEKDANCGVMLVRLMSLLGVPEVFLAGFDGFSEDEDNYMPGYFGSFASARCGDNRRIAAQLRALEDAVDIRYLTPSRYKEA</sequence>
<evidence type="ECO:0000313" key="3">
    <source>
        <dbReference type="Proteomes" id="UP000823935"/>
    </source>
</evidence>
<dbReference type="Proteomes" id="UP000823935">
    <property type="component" value="Unassembled WGS sequence"/>
</dbReference>
<dbReference type="InterPro" id="IPR000891">
    <property type="entry name" value="PYR_CT"/>
</dbReference>
<protein>
    <submittedName>
        <fullName evidence="2">Aldolase catalytic domain-containing protein</fullName>
    </submittedName>
</protein>
<dbReference type="CDD" id="cd07944">
    <property type="entry name" value="DRE_TIM_HOA_like"/>
    <property type="match status" value="1"/>
</dbReference>
<dbReference type="GO" id="GO:0003824">
    <property type="term" value="F:catalytic activity"/>
    <property type="evidence" value="ECO:0007669"/>
    <property type="project" value="InterPro"/>
</dbReference>
<dbReference type="SUPFAM" id="SSF51569">
    <property type="entry name" value="Aldolase"/>
    <property type="match status" value="1"/>
</dbReference>
<reference evidence="2" key="2">
    <citation type="journal article" date="2021" name="PeerJ">
        <title>Extensive microbial diversity within the chicken gut microbiome revealed by metagenomics and culture.</title>
        <authorList>
            <person name="Gilroy R."/>
            <person name="Ravi A."/>
            <person name="Getino M."/>
            <person name="Pursley I."/>
            <person name="Horton D.L."/>
            <person name="Alikhan N.F."/>
            <person name="Baker D."/>
            <person name="Gharbi K."/>
            <person name="Hall N."/>
            <person name="Watson M."/>
            <person name="Adriaenssens E.M."/>
            <person name="Foster-Nyarko E."/>
            <person name="Jarju S."/>
            <person name="Secka A."/>
            <person name="Antonio M."/>
            <person name="Oren A."/>
            <person name="Chaudhuri R.R."/>
            <person name="La Ragione R."/>
            <person name="Hildebrand F."/>
            <person name="Pallen M.J."/>
        </authorList>
    </citation>
    <scope>NUCLEOTIDE SEQUENCE</scope>
    <source>
        <strain evidence="2">CHK190-19873</strain>
    </source>
</reference>
<organism evidence="2 3">
    <name type="scientific">Candidatus Limivivens intestinipullorum</name>
    <dbReference type="NCBI Taxonomy" id="2840858"/>
    <lineage>
        <taxon>Bacteria</taxon>
        <taxon>Bacillati</taxon>
        <taxon>Bacillota</taxon>
        <taxon>Clostridia</taxon>
        <taxon>Lachnospirales</taxon>
        <taxon>Lachnospiraceae</taxon>
        <taxon>Lachnospiraceae incertae sedis</taxon>
        <taxon>Candidatus Limivivens</taxon>
    </lineage>
</organism>
<evidence type="ECO:0000313" key="2">
    <source>
        <dbReference type="EMBL" id="HIS31174.1"/>
    </source>
</evidence>
<dbReference type="AlphaFoldDB" id="A0A9D1JKA9"/>
<accession>A0A9D1JKA9</accession>
<comment type="caution">
    <text evidence="2">The sequence shown here is derived from an EMBL/GenBank/DDBJ whole genome shotgun (WGS) entry which is preliminary data.</text>
</comment>